<proteinExistence type="predicted"/>
<evidence type="ECO:0000313" key="2">
    <source>
        <dbReference type="Proteomes" id="UP000059680"/>
    </source>
</evidence>
<name>A0A0P0XWT8_ORYSJ</name>
<accession>A0A0P0XWT8</accession>
<reference evidence="1 2" key="3">
    <citation type="journal article" date="2013" name="Rice">
        <title>Improvement of the Oryza sativa Nipponbare reference genome using next generation sequence and optical map data.</title>
        <authorList>
            <person name="Kawahara Y."/>
            <person name="de la Bastide M."/>
            <person name="Hamilton J.P."/>
            <person name="Kanamori H."/>
            <person name="McCombie W.R."/>
            <person name="Ouyang S."/>
            <person name="Schwartz D.C."/>
            <person name="Tanaka T."/>
            <person name="Wu J."/>
            <person name="Zhou S."/>
            <person name="Childs K.L."/>
            <person name="Davidson R.M."/>
            <person name="Lin H."/>
            <person name="Quesada-Ocampo L."/>
            <person name="Vaillancourt B."/>
            <person name="Sakai H."/>
            <person name="Lee S.S."/>
            <person name="Kim J."/>
            <person name="Numa H."/>
            <person name="Itoh T."/>
            <person name="Buell C.R."/>
            <person name="Matsumoto T."/>
        </authorList>
    </citation>
    <scope>NUCLEOTIDE SEQUENCE [LARGE SCALE GENOMIC DNA]</scope>
    <source>
        <strain evidence="2">cv. Nipponbare</strain>
    </source>
</reference>
<gene>
    <name evidence="1" type="ordered locus">Os10g0519550</name>
    <name evidence="1" type="ORF">OSNPB_100519550</name>
</gene>
<dbReference type="EMBL" id="AP014966">
    <property type="protein sequence ID" value="BAT11686.1"/>
    <property type="molecule type" value="Genomic_DNA"/>
</dbReference>
<dbReference type="AlphaFoldDB" id="A0A0P0XWT8"/>
<dbReference type="Proteomes" id="UP000059680">
    <property type="component" value="Chromosome 10"/>
</dbReference>
<protein>
    <submittedName>
        <fullName evidence="1">Os10g0519550 protein</fullName>
    </submittedName>
</protein>
<sequence>MVYFRWSECEGPLAHLLSADFSSKTEQALHLELHLDKPERISIQMPSPILASDKSKGYQLRQNDDVIGRQQGSGKSTHIV</sequence>
<organism evidence="1 2">
    <name type="scientific">Oryza sativa subsp. japonica</name>
    <name type="common">Rice</name>
    <dbReference type="NCBI Taxonomy" id="39947"/>
    <lineage>
        <taxon>Eukaryota</taxon>
        <taxon>Viridiplantae</taxon>
        <taxon>Streptophyta</taxon>
        <taxon>Embryophyta</taxon>
        <taxon>Tracheophyta</taxon>
        <taxon>Spermatophyta</taxon>
        <taxon>Magnoliopsida</taxon>
        <taxon>Liliopsida</taxon>
        <taxon>Poales</taxon>
        <taxon>Poaceae</taxon>
        <taxon>BOP clade</taxon>
        <taxon>Oryzoideae</taxon>
        <taxon>Oryzeae</taxon>
        <taxon>Oryzinae</taxon>
        <taxon>Oryza</taxon>
        <taxon>Oryza sativa</taxon>
    </lineage>
</organism>
<reference evidence="1 2" key="2">
    <citation type="journal article" date="2013" name="Plant Cell Physiol.">
        <title>Rice Annotation Project Database (RAP-DB): an integrative and interactive database for rice genomics.</title>
        <authorList>
            <person name="Sakai H."/>
            <person name="Lee S.S."/>
            <person name="Tanaka T."/>
            <person name="Numa H."/>
            <person name="Kim J."/>
            <person name="Kawahara Y."/>
            <person name="Wakimoto H."/>
            <person name="Yang C.C."/>
            <person name="Iwamoto M."/>
            <person name="Abe T."/>
            <person name="Yamada Y."/>
            <person name="Muto A."/>
            <person name="Inokuchi H."/>
            <person name="Ikemura T."/>
            <person name="Matsumoto T."/>
            <person name="Sasaki T."/>
            <person name="Itoh T."/>
        </authorList>
    </citation>
    <scope>NUCLEOTIDE SEQUENCE [LARGE SCALE GENOMIC DNA]</scope>
    <source>
        <strain evidence="2">cv. Nipponbare</strain>
    </source>
</reference>
<evidence type="ECO:0000313" key="1">
    <source>
        <dbReference type="EMBL" id="BAT11686.1"/>
    </source>
</evidence>
<dbReference type="InParanoid" id="A0A0P0XWT8"/>
<dbReference type="PaxDb" id="39947-A0A0P0XWT8"/>
<keyword evidence="2" id="KW-1185">Reference proteome</keyword>
<reference evidence="2" key="1">
    <citation type="journal article" date="2005" name="Nature">
        <title>The map-based sequence of the rice genome.</title>
        <authorList>
            <consortium name="International rice genome sequencing project (IRGSP)"/>
            <person name="Matsumoto T."/>
            <person name="Wu J."/>
            <person name="Kanamori H."/>
            <person name="Katayose Y."/>
            <person name="Fujisawa M."/>
            <person name="Namiki N."/>
            <person name="Mizuno H."/>
            <person name="Yamamoto K."/>
            <person name="Antonio B.A."/>
            <person name="Baba T."/>
            <person name="Sakata K."/>
            <person name="Nagamura Y."/>
            <person name="Aoki H."/>
            <person name="Arikawa K."/>
            <person name="Arita K."/>
            <person name="Bito T."/>
            <person name="Chiden Y."/>
            <person name="Fujitsuka N."/>
            <person name="Fukunaka R."/>
            <person name="Hamada M."/>
            <person name="Harada C."/>
            <person name="Hayashi A."/>
            <person name="Hijishita S."/>
            <person name="Honda M."/>
            <person name="Hosokawa S."/>
            <person name="Ichikawa Y."/>
            <person name="Idonuma A."/>
            <person name="Iijima M."/>
            <person name="Ikeda M."/>
            <person name="Ikeno M."/>
            <person name="Ito K."/>
            <person name="Ito S."/>
            <person name="Ito T."/>
            <person name="Ito Y."/>
            <person name="Ito Y."/>
            <person name="Iwabuchi A."/>
            <person name="Kamiya K."/>
            <person name="Karasawa W."/>
            <person name="Kurita K."/>
            <person name="Katagiri S."/>
            <person name="Kikuta A."/>
            <person name="Kobayashi H."/>
            <person name="Kobayashi N."/>
            <person name="Machita K."/>
            <person name="Maehara T."/>
            <person name="Masukawa M."/>
            <person name="Mizubayashi T."/>
            <person name="Mukai Y."/>
            <person name="Nagasaki H."/>
            <person name="Nagata Y."/>
            <person name="Naito S."/>
            <person name="Nakashima M."/>
            <person name="Nakama Y."/>
            <person name="Nakamichi Y."/>
            <person name="Nakamura M."/>
            <person name="Meguro A."/>
            <person name="Negishi M."/>
            <person name="Ohta I."/>
            <person name="Ohta T."/>
            <person name="Okamoto M."/>
            <person name="Ono N."/>
            <person name="Saji S."/>
            <person name="Sakaguchi M."/>
            <person name="Sakai K."/>
            <person name="Shibata M."/>
            <person name="Shimokawa T."/>
            <person name="Song J."/>
            <person name="Takazaki Y."/>
            <person name="Terasawa K."/>
            <person name="Tsugane M."/>
            <person name="Tsuji K."/>
            <person name="Ueda S."/>
            <person name="Waki K."/>
            <person name="Yamagata H."/>
            <person name="Yamamoto M."/>
            <person name="Yamamoto S."/>
            <person name="Yamane H."/>
            <person name="Yoshiki S."/>
            <person name="Yoshihara R."/>
            <person name="Yukawa K."/>
            <person name="Zhong H."/>
            <person name="Yano M."/>
            <person name="Yuan Q."/>
            <person name="Ouyang S."/>
            <person name="Liu J."/>
            <person name="Jones K.M."/>
            <person name="Gansberger K."/>
            <person name="Moffat K."/>
            <person name="Hill J."/>
            <person name="Bera J."/>
            <person name="Fadrosh D."/>
            <person name="Jin S."/>
            <person name="Johri S."/>
            <person name="Kim M."/>
            <person name="Overton L."/>
            <person name="Reardon M."/>
            <person name="Tsitrin T."/>
            <person name="Vuong H."/>
            <person name="Weaver B."/>
            <person name="Ciecko A."/>
            <person name="Tallon L."/>
            <person name="Jackson J."/>
            <person name="Pai G."/>
            <person name="Aken S.V."/>
            <person name="Utterback T."/>
            <person name="Reidmuller S."/>
            <person name="Feldblyum T."/>
            <person name="Hsiao J."/>
            <person name="Zismann V."/>
            <person name="Iobst S."/>
            <person name="de Vazeille A.R."/>
            <person name="Buell C.R."/>
            <person name="Ying K."/>
            <person name="Li Y."/>
            <person name="Lu T."/>
            <person name="Huang Y."/>
            <person name="Zhao Q."/>
            <person name="Feng Q."/>
            <person name="Zhang L."/>
            <person name="Zhu J."/>
            <person name="Weng Q."/>
            <person name="Mu J."/>
            <person name="Lu Y."/>
            <person name="Fan D."/>
            <person name="Liu Y."/>
            <person name="Guan J."/>
            <person name="Zhang Y."/>
            <person name="Yu S."/>
            <person name="Liu X."/>
            <person name="Zhang Y."/>
            <person name="Hong G."/>
            <person name="Han B."/>
            <person name="Choisne N."/>
            <person name="Demange N."/>
            <person name="Orjeda G."/>
            <person name="Samain S."/>
            <person name="Cattolico L."/>
            <person name="Pelletier E."/>
            <person name="Couloux A."/>
            <person name="Segurens B."/>
            <person name="Wincker P."/>
            <person name="D'Hont A."/>
            <person name="Scarpelli C."/>
            <person name="Weissenbach J."/>
            <person name="Salanoubat M."/>
            <person name="Quetier F."/>
            <person name="Yu Y."/>
            <person name="Kim H.R."/>
            <person name="Rambo T."/>
            <person name="Currie J."/>
            <person name="Collura K."/>
            <person name="Luo M."/>
            <person name="Yang T."/>
            <person name="Ammiraju J.S.S."/>
            <person name="Engler F."/>
            <person name="Soderlund C."/>
            <person name="Wing R.A."/>
            <person name="Palmer L.E."/>
            <person name="de la Bastide M."/>
            <person name="Spiegel L."/>
            <person name="Nascimento L."/>
            <person name="Zutavern T."/>
            <person name="O'Shaughnessy A."/>
            <person name="Dike S."/>
            <person name="Dedhia N."/>
            <person name="Preston R."/>
            <person name="Balija V."/>
            <person name="McCombie W.R."/>
            <person name="Chow T."/>
            <person name="Chen H."/>
            <person name="Chung M."/>
            <person name="Chen C."/>
            <person name="Shaw J."/>
            <person name="Wu H."/>
            <person name="Hsiao K."/>
            <person name="Chao Y."/>
            <person name="Chu M."/>
            <person name="Cheng C."/>
            <person name="Hour A."/>
            <person name="Lee P."/>
            <person name="Lin S."/>
            <person name="Lin Y."/>
            <person name="Liou J."/>
            <person name="Liu S."/>
            <person name="Hsing Y."/>
            <person name="Raghuvanshi S."/>
            <person name="Mohanty A."/>
            <person name="Bharti A.K."/>
            <person name="Gaur A."/>
            <person name="Gupta V."/>
            <person name="Kumar D."/>
            <person name="Ravi V."/>
            <person name="Vij S."/>
            <person name="Kapur A."/>
            <person name="Khurana P."/>
            <person name="Khurana P."/>
            <person name="Khurana J.P."/>
            <person name="Tyagi A.K."/>
            <person name="Gaikwad K."/>
            <person name="Singh A."/>
            <person name="Dalal V."/>
            <person name="Srivastava S."/>
            <person name="Dixit A."/>
            <person name="Pal A.K."/>
            <person name="Ghazi I.A."/>
            <person name="Yadav M."/>
            <person name="Pandit A."/>
            <person name="Bhargava A."/>
            <person name="Sureshbabu K."/>
            <person name="Batra K."/>
            <person name="Sharma T.R."/>
            <person name="Mohapatra T."/>
            <person name="Singh N.K."/>
            <person name="Messing J."/>
            <person name="Nelson A.B."/>
            <person name="Fuks G."/>
            <person name="Kavchok S."/>
            <person name="Keizer G."/>
            <person name="Linton E."/>
            <person name="Llaca V."/>
            <person name="Song R."/>
            <person name="Tanyolac B."/>
            <person name="Young S."/>
            <person name="Ho-Il K."/>
            <person name="Hahn J.H."/>
            <person name="Sangsakoo G."/>
            <person name="Vanavichit A."/>
            <person name="de Mattos Luiz.A.T."/>
            <person name="Zimmer P.D."/>
            <person name="Malone G."/>
            <person name="Dellagostin O."/>
            <person name="de Oliveira A.C."/>
            <person name="Bevan M."/>
            <person name="Bancroft I."/>
            <person name="Minx P."/>
            <person name="Cordum H."/>
            <person name="Wilson R."/>
            <person name="Cheng Z."/>
            <person name="Jin W."/>
            <person name="Jiang J."/>
            <person name="Leong S.A."/>
            <person name="Iwama H."/>
            <person name="Gojobori T."/>
            <person name="Itoh T."/>
            <person name="Niimura Y."/>
            <person name="Fujii Y."/>
            <person name="Habara T."/>
            <person name="Sakai H."/>
            <person name="Sato Y."/>
            <person name="Wilson G."/>
            <person name="Kumar K."/>
            <person name="McCouch S."/>
            <person name="Juretic N."/>
            <person name="Hoen D."/>
            <person name="Wright S."/>
            <person name="Bruskiewich R."/>
            <person name="Bureau T."/>
            <person name="Miyao A."/>
            <person name="Hirochika H."/>
            <person name="Nishikawa T."/>
            <person name="Kadowaki K."/>
            <person name="Sugiura M."/>
            <person name="Burr B."/>
            <person name="Sasaki T."/>
        </authorList>
    </citation>
    <scope>NUCLEOTIDE SEQUENCE [LARGE SCALE GENOMIC DNA]</scope>
    <source>
        <strain evidence="2">cv. Nipponbare</strain>
    </source>
</reference>